<feature type="domain" description="N-end rule aminoacyl transferase C-terminal" evidence="5">
    <location>
        <begin position="95"/>
        <end position="216"/>
    </location>
</feature>
<evidence type="ECO:0000256" key="3">
    <source>
        <dbReference type="ARBA" id="ARBA00023315"/>
    </source>
</evidence>
<dbReference type="HAMAP" id="MF_00689">
    <property type="entry name" value="Bpt"/>
    <property type="match status" value="1"/>
</dbReference>
<dbReference type="GO" id="GO:0008914">
    <property type="term" value="F:leucyl-tRNA--protein transferase activity"/>
    <property type="evidence" value="ECO:0007669"/>
    <property type="project" value="InterPro"/>
</dbReference>
<dbReference type="RefSeq" id="WP_105192930.1">
    <property type="nucleotide sequence ID" value="NZ_PTQZ01000200.1"/>
</dbReference>
<reference evidence="7" key="1">
    <citation type="submission" date="2018-02" db="EMBL/GenBank/DDBJ databases">
        <title>Genome sequencing of Solimonas sp. HR-BB.</title>
        <authorList>
            <person name="Lee Y."/>
            <person name="Jeon C.O."/>
        </authorList>
    </citation>
    <scope>NUCLEOTIDE SEQUENCE [LARGE SCALE GENOMIC DNA]</scope>
    <source>
        <strain evidence="7">HR-E</strain>
    </source>
</reference>
<dbReference type="InterPro" id="IPR030700">
    <property type="entry name" value="N-end_Aminoacyl_Trfase"/>
</dbReference>
<dbReference type="EMBL" id="PTQZ01000200">
    <property type="protein sequence ID" value="PQA36814.1"/>
    <property type="molecule type" value="Genomic_DNA"/>
</dbReference>
<evidence type="ECO:0000256" key="2">
    <source>
        <dbReference type="ARBA" id="ARBA00022679"/>
    </source>
</evidence>
<evidence type="ECO:0000313" key="7">
    <source>
        <dbReference type="Proteomes" id="UP000243900"/>
    </source>
</evidence>
<evidence type="ECO:0000256" key="1">
    <source>
        <dbReference type="ARBA" id="ARBA00022490"/>
    </source>
</evidence>
<dbReference type="PIRSF" id="PIRSF037208">
    <property type="entry name" value="ATE_pro_prd"/>
    <property type="match status" value="1"/>
</dbReference>
<dbReference type="NCBIfam" id="NF002345">
    <property type="entry name" value="PRK01305.2-2"/>
    <property type="match status" value="1"/>
</dbReference>
<dbReference type="InterPro" id="IPR017138">
    <property type="entry name" value="Asp_Glu_LeuTrfase"/>
</dbReference>
<proteinExistence type="inferred from homology"/>
<keyword evidence="1" id="KW-0963">Cytoplasm</keyword>
<dbReference type="Pfam" id="PF04377">
    <property type="entry name" value="ATE_C"/>
    <property type="match status" value="1"/>
</dbReference>
<dbReference type="PANTHER" id="PTHR21367">
    <property type="entry name" value="ARGININE-TRNA-PROTEIN TRANSFERASE 1"/>
    <property type="match status" value="1"/>
</dbReference>
<dbReference type="PANTHER" id="PTHR21367:SF1">
    <property type="entry name" value="ARGINYL-TRNA--PROTEIN TRANSFERASE 1"/>
    <property type="match status" value="1"/>
</dbReference>
<dbReference type="NCBIfam" id="NF002342">
    <property type="entry name" value="PRK01305.1-3"/>
    <property type="match status" value="1"/>
</dbReference>
<comment type="caution">
    <text evidence="6">The sequence shown here is derived from an EMBL/GenBank/DDBJ whole genome shotgun (WGS) entry which is preliminary data.</text>
</comment>
<dbReference type="GO" id="GO:0004057">
    <property type="term" value="F:arginyl-tRNA--protein transferase activity"/>
    <property type="evidence" value="ECO:0007669"/>
    <property type="project" value="InterPro"/>
</dbReference>
<evidence type="ECO:0000313" key="6">
    <source>
        <dbReference type="EMBL" id="PQA36814.1"/>
    </source>
</evidence>
<organism evidence="6 7">
    <name type="scientific">Amnimonas aquatica</name>
    <dbReference type="NCBI Taxonomy" id="2094561"/>
    <lineage>
        <taxon>Bacteria</taxon>
        <taxon>Pseudomonadati</taxon>
        <taxon>Pseudomonadota</taxon>
        <taxon>Gammaproteobacteria</taxon>
        <taxon>Moraxellales</taxon>
        <taxon>Moraxellaceae</taxon>
        <taxon>Amnimonas</taxon>
    </lineage>
</organism>
<keyword evidence="7" id="KW-1185">Reference proteome</keyword>
<feature type="non-terminal residue" evidence="6">
    <location>
        <position position="1"/>
    </location>
</feature>
<dbReference type="Proteomes" id="UP000243900">
    <property type="component" value="Unassembled WGS sequence"/>
</dbReference>
<dbReference type="NCBIfam" id="NF002341">
    <property type="entry name" value="PRK01305.1-1"/>
    <property type="match status" value="1"/>
</dbReference>
<keyword evidence="3" id="KW-0012">Acyltransferase</keyword>
<dbReference type="InterPro" id="IPR007471">
    <property type="entry name" value="N-end_Aminoacyl_Trfase_N"/>
</dbReference>
<dbReference type="GO" id="GO:0071596">
    <property type="term" value="P:ubiquitin-dependent protein catabolic process via the N-end rule pathway"/>
    <property type="evidence" value="ECO:0007669"/>
    <property type="project" value="InterPro"/>
</dbReference>
<evidence type="ECO:0000259" key="5">
    <source>
        <dbReference type="Pfam" id="PF04377"/>
    </source>
</evidence>
<dbReference type="AlphaFoldDB" id="A0A2P6ARG9"/>
<dbReference type="InterPro" id="IPR016181">
    <property type="entry name" value="Acyl_CoA_acyltransferase"/>
</dbReference>
<keyword evidence="2 6" id="KW-0808">Transferase</keyword>
<dbReference type="InterPro" id="IPR007472">
    <property type="entry name" value="N-end_Aminoacyl_Trfase_C"/>
</dbReference>
<accession>A0A2P6ARG9</accession>
<dbReference type="SUPFAM" id="SSF55729">
    <property type="entry name" value="Acyl-CoA N-acyltransferases (Nat)"/>
    <property type="match status" value="1"/>
</dbReference>
<dbReference type="OrthoDB" id="9782022at2"/>
<feature type="domain" description="N-end aminoacyl transferase N-terminal" evidence="4">
    <location>
        <begin position="5"/>
        <end position="75"/>
    </location>
</feature>
<dbReference type="GO" id="GO:0005737">
    <property type="term" value="C:cytoplasm"/>
    <property type="evidence" value="ECO:0007669"/>
    <property type="project" value="TreeGrafter"/>
</dbReference>
<dbReference type="NCBIfam" id="NF002346">
    <property type="entry name" value="PRK01305.2-3"/>
    <property type="match status" value="1"/>
</dbReference>
<dbReference type="Pfam" id="PF04376">
    <property type="entry name" value="ATE_N"/>
    <property type="match status" value="1"/>
</dbReference>
<name>A0A2P6ARG9_9GAMM</name>
<sequence>TTAAHACSYLDDRQAITLFADPDADMTPQLYSRLSDMGFRRSGNYVYRPQCRECRACVSVRIPVALFAPRRSQRRCWQHNQDISIRQVPAEWHEEHYALYARYISARHRDGDMFPPTPRQYREFLTCDWAETVFMEFRAGERLLAVAVTDVIDDGLSAVYTFYDPDENPRSLGTFAILSQVEECRRRGLPFLFLGYWVRHADRMRYKTQFRPLELLVEGEWLLAR</sequence>
<gene>
    <name evidence="6" type="ORF">C5O18_07785</name>
</gene>
<evidence type="ECO:0000259" key="4">
    <source>
        <dbReference type="Pfam" id="PF04376"/>
    </source>
</evidence>
<protein>
    <submittedName>
        <fullName evidence="6">Arginyltransferase</fullName>
    </submittedName>
</protein>